<dbReference type="Proteomes" id="UP000887565">
    <property type="component" value="Unplaced"/>
</dbReference>
<name>A0A915K5U0_ROMCU</name>
<organism evidence="1 2">
    <name type="scientific">Romanomermis culicivorax</name>
    <name type="common">Nematode worm</name>
    <dbReference type="NCBI Taxonomy" id="13658"/>
    <lineage>
        <taxon>Eukaryota</taxon>
        <taxon>Metazoa</taxon>
        <taxon>Ecdysozoa</taxon>
        <taxon>Nematoda</taxon>
        <taxon>Enoplea</taxon>
        <taxon>Dorylaimia</taxon>
        <taxon>Mermithida</taxon>
        <taxon>Mermithoidea</taxon>
        <taxon>Mermithidae</taxon>
        <taxon>Romanomermis</taxon>
    </lineage>
</organism>
<dbReference type="WBParaSite" id="nRc.2.0.1.t33232-RA">
    <property type="protein sequence ID" value="nRc.2.0.1.t33232-RA"/>
    <property type="gene ID" value="nRc.2.0.1.g33232"/>
</dbReference>
<reference evidence="2" key="1">
    <citation type="submission" date="2022-11" db="UniProtKB">
        <authorList>
            <consortium name="WormBaseParasite"/>
        </authorList>
    </citation>
    <scope>IDENTIFICATION</scope>
</reference>
<protein>
    <submittedName>
        <fullName evidence="2">Uncharacterized protein</fullName>
    </submittedName>
</protein>
<evidence type="ECO:0000313" key="2">
    <source>
        <dbReference type="WBParaSite" id="nRc.2.0.1.t33232-RA"/>
    </source>
</evidence>
<dbReference type="AlphaFoldDB" id="A0A915K5U0"/>
<accession>A0A915K5U0</accession>
<evidence type="ECO:0000313" key="1">
    <source>
        <dbReference type="Proteomes" id="UP000887565"/>
    </source>
</evidence>
<keyword evidence="1" id="KW-1185">Reference proteome</keyword>
<sequence length="140" mass="16409">MNAIKPVKMSSGTELINMWTHTIKAEKITKDEQEKFEESNLCFFQPSLGMKDDVHANNKPPFSPIDWWLDEQLEKELFWLFQLLADFYGLYFISRLEKRTKLINYFIAILDSLDFAPKTSPMATAEAKLAKNKYKIDVKH</sequence>
<proteinExistence type="predicted"/>